<dbReference type="HOGENOM" id="CLU_2794659_0_0_1"/>
<reference evidence="2" key="2">
    <citation type="submission" date="2015-01" db="EMBL/GenBank/DDBJ databases">
        <title>Evolutionary Origins and Diversification of the Mycorrhizal Mutualists.</title>
        <authorList>
            <consortium name="DOE Joint Genome Institute"/>
            <consortium name="Mycorrhizal Genomics Consortium"/>
            <person name="Kohler A."/>
            <person name="Kuo A."/>
            <person name="Nagy L.G."/>
            <person name="Floudas D."/>
            <person name="Copeland A."/>
            <person name="Barry K.W."/>
            <person name="Cichocki N."/>
            <person name="Veneault-Fourrey C."/>
            <person name="LaButti K."/>
            <person name="Lindquist E.A."/>
            <person name="Lipzen A."/>
            <person name="Lundell T."/>
            <person name="Morin E."/>
            <person name="Murat C."/>
            <person name="Riley R."/>
            <person name="Ohm R."/>
            <person name="Sun H."/>
            <person name="Tunlid A."/>
            <person name="Henrissat B."/>
            <person name="Grigoriev I.V."/>
            <person name="Hibbett D.S."/>
            <person name="Martin F."/>
        </authorList>
    </citation>
    <scope>NUCLEOTIDE SEQUENCE [LARGE SCALE GENOMIC DNA]</scope>
    <source>
        <strain evidence="2">Ve08.2h10</strain>
    </source>
</reference>
<dbReference type="AlphaFoldDB" id="A0A0D0E577"/>
<sequence>MPPIAPEDNCLCVDTAALVMDVGESEGQKGLLSWVDDVRSLCLVDRYYILACYRDSGPLLCFDVAYLV</sequence>
<organism evidence="1 2">
    <name type="scientific">Paxillus rubicundulus Ve08.2h10</name>
    <dbReference type="NCBI Taxonomy" id="930991"/>
    <lineage>
        <taxon>Eukaryota</taxon>
        <taxon>Fungi</taxon>
        <taxon>Dikarya</taxon>
        <taxon>Basidiomycota</taxon>
        <taxon>Agaricomycotina</taxon>
        <taxon>Agaricomycetes</taxon>
        <taxon>Agaricomycetidae</taxon>
        <taxon>Boletales</taxon>
        <taxon>Paxilineae</taxon>
        <taxon>Paxillaceae</taxon>
        <taxon>Paxillus</taxon>
    </lineage>
</organism>
<reference evidence="1 2" key="1">
    <citation type="submission" date="2014-04" db="EMBL/GenBank/DDBJ databases">
        <authorList>
            <consortium name="DOE Joint Genome Institute"/>
            <person name="Kuo A."/>
            <person name="Kohler A."/>
            <person name="Jargeat P."/>
            <person name="Nagy L.G."/>
            <person name="Floudas D."/>
            <person name="Copeland A."/>
            <person name="Barry K.W."/>
            <person name="Cichocki N."/>
            <person name="Veneault-Fourrey C."/>
            <person name="LaButti K."/>
            <person name="Lindquist E.A."/>
            <person name="Lipzen A."/>
            <person name="Lundell T."/>
            <person name="Morin E."/>
            <person name="Murat C."/>
            <person name="Sun H."/>
            <person name="Tunlid A."/>
            <person name="Henrissat B."/>
            <person name="Grigoriev I.V."/>
            <person name="Hibbett D.S."/>
            <person name="Martin F."/>
            <person name="Nordberg H.P."/>
            <person name="Cantor M.N."/>
            <person name="Hua S.X."/>
        </authorList>
    </citation>
    <scope>NUCLEOTIDE SEQUENCE [LARGE SCALE GENOMIC DNA]</scope>
    <source>
        <strain evidence="1 2">Ve08.2h10</strain>
    </source>
</reference>
<gene>
    <name evidence="1" type="ORF">PAXRUDRAFT_308011</name>
</gene>
<proteinExistence type="predicted"/>
<evidence type="ECO:0000313" key="2">
    <source>
        <dbReference type="Proteomes" id="UP000054538"/>
    </source>
</evidence>
<evidence type="ECO:0000313" key="1">
    <source>
        <dbReference type="EMBL" id="KIK96439.1"/>
    </source>
</evidence>
<protein>
    <submittedName>
        <fullName evidence="1">Uncharacterized protein</fullName>
    </submittedName>
</protein>
<dbReference type="InParanoid" id="A0A0D0E577"/>
<keyword evidence="2" id="KW-1185">Reference proteome</keyword>
<dbReference type="EMBL" id="KN824986">
    <property type="protein sequence ID" value="KIK96439.1"/>
    <property type="molecule type" value="Genomic_DNA"/>
</dbReference>
<dbReference type="Proteomes" id="UP000054538">
    <property type="component" value="Unassembled WGS sequence"/>
</dbReference>
<accession>A0A0D0E577</accession>
<name>A0A0D0E577_9AGAM</name>